<evidence type="ECO:0000256" key="1">
    <source>
        <dbReference type="ARBA" id="ARBA00022837"/>
    </source>
</evidence>
<dbReference type="InterPro" id="IPR018247">
    <property type="entry name" value="EF_Hand_1_Ca_BS"/>
</dbReference>
<keyword evidence="1" id="KW-0106">Calcium</keyword>
<dbReference type="InterPro" id="IPR011992">
    <property type="entry name" value="EF-hand-dom_pair"/>
</dbReference>
<dbReference type="Gene3D" id="1.10.238.10">
    <property type="entry name" value="EF-hand"/>
    <property type="match status" value="1"/>
</dbReference>
<name>A0ABP0RY03_9DINO</name>
<dbReference type="PROSITE" id="PS50222">
    <property type="entry name" value="EF_HAND_2"/>
    <property type="match status" value="1"/>
</dbReference>
<comment type="caution">
    <text evidence="3">The sequence shown here is derived from an EMBL/GenBank/DDBJ whole genome shotgun (WGS) entry which is preliminary data.</text>
</comment>
<organism evidence="3 4">
    <name type="scientific">Durusdinium trenchii</name>
    <dbReference type="NCBI Taxonomy" id="1381693"/>
    <lineage>
        <taxon>Eukaryota</taxon>
        <taxon>Sar</taxon>
        <taxon>Alveolata</taxon>
        <taxon>Dinophyceae</taxon>
        <taxon>Suessiales</taxon>
        <taxon>Symbiodiniaceae</taxon>
        <taxon>Durusdinium</taxon>
    </lineage>
</organism>
<gene>
    <name evidence="3" type="ORF">CCMP2556_LOCUS49283</name>
</gene>
<dbReference type="EMBL" id="CAXAMN010026706">
    <property type="protein sequence ID" value="CAK9105283.1"/>
    <property type="molecule type" value="Genomic_DNA"/>
</dbReference>
<dbReference type="PROSITE" id="PS00018">
    <property type="entry name" value="EF_HAND_1"/>
    <property type="match status" value="1"/>
</dbReference>
<feature type="non-terminal residue" evidence="3">
    <location>
        <position position="1"/>
    </location>
</feature>
<feature type="domain" description="EF-hand" evidence="2">
    <location>
        <begin position="17"/>
        <end position="52"/>
    </location>
</feature>
<dbReference type="SUPFAM" id="SSF47473">
    <property type="entry name" value="EF-hand"/>
    <property type="match status" value="1"/>
</dbReference>
<dbReference type="InterPro" id="IPR002048">
    <property type="entry name" value="EF_hand_dom"/>
</dbReference>
<evidence type="ECO:0000313" key="4">
    <source>
        <dbReference type="Proteomes" id="UP001642484"/>
    </source>
</evidence>
<protein>
    <recommendedName>
        <fullName evidence="2">EF-hand domain-containing protein</fullName>
    </recommendedName>
</protein>
<accession>A0ABP0RY03</accession>
<sequence length="303" mass="33780">GARKNPEFQSRLRVMDIDEGDLRELFQMIDVDGSGSIESHEFIKPLSRWVHDSKTAPRFIKYNMIRCVHQQQELANAVEGVFVELSTRMEKLSAEVQEVLQHTAVTIETSEPKEILERRLELPELPEPSELRRSLPVTLKEAKVLCEESDFREAVQLATQQLREALRAVGDLEKSTEATMEQLQAKVPSSSHPSQQVSLSLSARKPILPSCEEDLEDRSFGSSLRFSTCSTALPDPLVRPPDPTGVVAPAALRNELQRAPGPHDAEPSAEGGRGRAGQCVNTVMIWAPLFFVNIVWDGGRRVP</sequence>
<evidence type="ECO:0000259" key="2">
    <source>
        <dbReference type="PROSITE" id="PS50222"/>
    </source>
</evidence>
<evidence type="ECO:0000313" key="3">
    <source>
        <dbReference type="EMBL" id="CAK9105283.1"/>
    </source>
</evidence>
<proteinExistence type="predicted"/>
<reference evidence="3 4" key="1">
    <citation type="submission" date="2024-02" db="EMBL/GenBank/DDBJ databases">
        <authorList>
            <person name="Chen Y."/>
            <person name="Shah S."/>
            <person name="Dougan E. K."/>
            <person name="Thang M."/>
            <person name="Chan C."/>
        </authorList>
    </citation>
    <scope>NUCLEOTIDE SEQUENCE [LARGE SCALE GENOMIC DNA]</scope>
</reference>
<keyword evidence="4" id="KW-1185">Reference proteome</keyword>
<dbReference type="Proteomes" id="UP001642484">
    <property type="component" value="Unassembled WGS sequence"/>
</dbReference>